<keyword evidence="1" id="KW-0472">Membrane</keyword>
<feature type="transmembrane region" description="Helical" evidence="1">
    <location>
        <begin position="20"/>
        <end position="40"/>
    </location>
</feature>
<keyword evidence="1" id="KW-0812">Transmembrane</keyword>
<organism evidence="2 3">
    <name type="scientific">Sinorhizobium americanum</name>
    <dbReference type="NCBI Taxonomy" id="194963"/>
    <lineage>
        <taxon>Bacteria</taxon>
        <taxon>Pseudomonadati</taxon>
        <taxon>Pseudomonadota</taxon>
        <taxon>Alphaproteobacteria</taxon>
        <taxon>Hyphomicrobiales</taxon>
        <taxon>Rhizobiaceae</taxon>
        <taxon>Sinorhizobium/Ensifer group</taxon>
        <taxon>Sinorhizobium</taxon>
    </lineage>
</organism>
<dbReference type="Proteomes" id="UP000237511">
    <property type="component" value="Unassembled WGS sequence"/>
</dbReference>
<proteinExistence type="predicted"/>
<evidence type="ECO:0000313" key="3">
    <source>
        <dbReference type="Proteomes" id="UP000237511"/>
    </source>
</evidence>
<keyword evidence="1" id="KW-1133">Transmembrane helix</keyword>
<reference evidence="2 3" key="1">
    <citation type="journal article" date="2014" name="Syst. Appl. Microbiol.">
        <title>Microsymbionts of Phaseolus vulgaris in acid and alkaline soils of Mexico.</title>
        <authorList>
            <person name="Verastegui-Valdes M.M."/>
            <person name="Zhang Y.J."/>
            <person name="Rivera-Orduna F.N."/>
            <person name="Cheng H.P."/>
            <person name="Sui X.H."/>
            <person name="Wang E.T."/>
        </authorList>
    </citation>
    <scope>NUCLEOTIDE SEQUENCE [LARGE SCALE GENOMIC DNA]</scope>
    <source>
        <strain evidence="2 3">FG01</strain>
    </source>
</reference>
<dbReference type="AlphaFoldDB" id="A0A2S3YQ34"/>
<gene>
    <name evidence="2" type="ORF">ATY31_13060</name>
</gene>
<sequence length="61" mass="6505">MMFVQDNNKPERSASPGLPIGLLLLSVGALLAYLTIGGAWSENSTETVVYAPQITDVPTTR</sequence>
<dbReference type="EMBL" id="LODU01000025">
    <property type="protein sequence ID" value="POH33020.1"/>
    <property type="molecule type" value="Genomic_DNA"/>
</dbReference>
<name>A0A2S3YQ34_9HYPH</name>
<protein>
    <submittedName>
        <fullName evidence="2">Uncharacterized protein</fullName>
    </submittedName>
</protein>
<comment type="caution">
    <text evidence="2">The sequence shown here is derived from an EMBL/GenBank/DDBJ whole genome shotgun (WGS) entry which is preliminary data.</text>
</comment>
<evidence type="ECO:0000313" key="2">
    <source>
        <dbReference type="EMBL" id="POH33020.1"/>
    </source>
</evidence>
<evidence type="ECO:0000256" key="1">
    <source>
        <dbReference type="SAM" id="Phobius"/>
    </source>
</evidence>
<accession>A0A2S3YQ34</accession>